<keyword evidence="4" id="KW-0472">Membrane</keyword>
<feature type="transmembrane region" description="Helical" evidence="4">
    <location>
        <begin position="24"/>
        <end position="40"/>
    </location>
</feature>
<dbReference type="Gene3D" id="3.30.565.10">
    <property type="entry name" value="Histidine kinase-like ATPase, C-terminal domain"/>
    <property type="match status" value="1"/>
</dbReference>
<dbReference type="PANTHER" id="PTHR24421">
    <property type="entry name" value="NITRATE/NITRITE SENSOR PROTEIN NARX-RELATED"/>
    <property type="match status" value="1"/>
</dbReference>
<dbReference type="GO" id="GO:0000155">
    <property type="term" value="F:phosphorelay sensor kinase activity"/>
    <property type="evidence" value="ECO:0007669"/>
    <property type="project" value="InterPro"/>
</dbReference>
<dbReference type="InterPro" id="IPR036890">
    <property type="entry name" value="HATPase_C_sf"/>
</dbReference>
<evidence type="ECO:0000259" key="5">
    <source>
        <dbReference type="Pfam" id="PF07730"/>
    </source>
</evidence>
<dbReference type="Proteomes" id="UP000184440">
    <property type="component" value="Unassembled WGS sequence"/>
</dbReference>
<dbReference type="GO" id="GO:0046983">
    <property type="term" value="F:protein dimerization activity"/>
    <property type="evidence" value="ECO:0007669"/>
    <property type="project" value="InterPro"/>
</dbReference>
<organism evidence="6 7">
    <name type="scientific">Cryptosporangium aurantiacum</name>
    <dbReference type="NCBI Taxonomy" id="134849"/>
    <lineage>
        <taxon>Bacteria</taxon>
        <taxon>Bacillati</taxon>
        <taxon>Actinomycetota</taxon>
        <taxon>Actinomycetes</taxon>
        <taxon>Cryptosporangiales</taxon>
        <taxon>Cryptosporangiaceae</taxon>
        <taxon>Cryptosporangium</taxon>
    </lineage>
</organism>
<dbReference type="Pfam" id="PF07730">
    <property type="entry name" value="HisKA_3"/>
    <property type="match status" value="1"/>
</dbReference>
<dbReference type="STRING" id="134849.SAMN05443668_102210"/>
<sequence length="381" mass="40824">MAAVTSAATPAPPLSGSHGHRPRIARFGWLFGGVWLFFLIEPAQTALAHESLALRVYGVVTLLAFSAWYLLIFTFVRSTSFRLWEDEVRRGWIAIGVLLALAALTVPACRGESLATLVYIAAAAMMVLPARHAFTLTGVFVVVVLVLDAFPETESGASLVFSMIVAALAVWGIRQMIARNIELLAAQQTIAQLAVAEERARTARDLHDILGHSLTVITVKAELAGRLITVDPERAGREVADLERLSREALADVRRTVSGYRPVTLAGELAGARAALDAADIDAELPTALDEVPGERRELFGWVVREGVTNVVRHAAARRCVVTVTRDRVEVADDGRGPTDEGMGNGLTGLRERVEAAGGALTVGRSPLGGFLLRVTLTGVK</sequence>
<evidence type="ECO:0000313" key="6">
    <source>
        <dbReference type="EMBL" id="SHM92834.1"/>
    </source>
</evidence>
<reference evidence="6 7" key="1">
    <citation type="submission" date="2016-11" db="EMBL/GenBank/DDBJ databases">
        <authorList>
            <person name="Jaros S."/>
            <person name="Januszkiewicz K."/>
            <person name="Wedrychowicz H."/>
        </authorList>
    </citation>
    <scope>NUCLEOTIDE SEQUENCE [LARGE SCALE GENOMIC DNA]</scope>
    <source>
        <strain evidence="6 7">DSM 46144</strain>
    </source>
</reference>
<feature type="transmembrane region" description="Helical" evidence="4">
    <location>
        <begin position="52"/>
        <end position="71"/>
    </location>
</feature>
<feature type="transmembrane region" description="Helical" evidence="4">
    <location>
        <begin position="117"/>
        <end position="150"/>
    </location>
</feature>
<keyword evidence="7" id="KW-1185">Reference proteome</keyword>
<feature type="transmembrane region" description="Helical" evidence="4">
    <location>
        <begin position="156"/>
        <end position="173"/>
    </location>
</feature>
<keyword evidence="4" id="KW-0812">Transmembrane</keyword>
<dbReference type="AlphaFoldDB" id="A0A1M7MP51"/>
<evidence type="ECO:0000256" key="2">
    <source>
        <dbReference type="ARBA" id="ARBA00022777"/>
    </source>
</evidence>
<keyword evidence="1" id="KW-0808">Transferase</keyword>
<evidence type="ECO:0000256" key="1">
    <source>
        <dbReference type="ARBA" id="ARBA00022679"/>
    </source>
</evidence>
<accession>A0A1M7MP51</accession>
<feature type="domain" description="Signal transduction histidine kinase subgroup 3 dimerisation and phosphoacceptor" evidence="5">
    <location>
        <begin position="198"/>
        <end position="265"/>
    </location>
</feature>
<proteinExistence type="predicted"/>
<evidence type="ECO:0000256" key="3">
    <source>
        <dbReference type="ARBA" id="ARBA00023012"/>
    </source>
</evidence>
<keyword evidence="4" id="KW-1133">Transmembrane helix</keyword>
<gene>
    <name evidence="6" type="ORF">SAMN05443668_102210</name>
</gene>
<dbReference type="GO" id="GO:0016020">
    <property type="term" value="C:membrane"/>
    <property type="evidence" value="ECO:0007669"/>
    <property type="project" value="InterPro"/>
</dbReference>
<dbReference type="PANTHER" id="PTHR24421:SF63">
    <property type="entry name" value="SENSOR HISTIDINE KINASE DESK"/>
    <property type="match status" value="1"/>
</dbReference>
<dbReference type="EMBL" id="FRCS01000002">
    <property type="protein sequence ID" value="SHM92834.1"/>
    <property type="molecule type" value="Genomic_DNA"/>
</dbReference>
<keyword evidence="2 6" id="KW-0418">Kinase</keyword>
<dbReference type="InterPro" id="IPR050482">
    <property type="entry name" value="Sensor_HK_TwoCompSys"/>
</dbReference>
<dbReference type="CDD" id="cd16917">
    <property type="entry name" value="HATPase_UhpB-NarQ-NarX-like"/>
    <property type="match status" value="1"/>
</dbReference>
<evidence type="ECO:0000256" key="4">
    <source>
        <dbReference type="SAM" id="Phobius"/>
    </source>
</evidence>
<keyword evidence="3" id="KW-0902">Two-component regulatory system</keyword>
<dbReference type="InterPro" id="IPR011712">
    <property type="entry name" value="Sig_transdc_His_kin_sub3_dim/P"/>
</dbReference>
<feature type="transmembrane region" description="Helical" evidence="4">
    <location>
        <begin position="91"/>
        <end position="110"/>
    </location>
</feature>
<dbReference type="SUPFAM" id="SSF55874">
    <property type="entry name" value="ATPase domain of HSP90 chaperone/DNA topoisomerase II/histidine kinase"/>
    <property type="match status" value="1"/>
</dbReference>
<protein>
    <submittedName>
        <fullName evidence="6">Two-component system, NarL family, sensor histidine kinase DesK</fullName>
    </submittedName>
</protein>
<evidence type="ECO:0000313" key="7">
    <source>
        <dbReference type="Proteomes" id="UP000184440"/>
    </source>
</evidence>
<dbReference type="Gene3D" id="1.20.5.1930">
    <property type="match status" value="1"/>
</dbReference>
<name>A0A1M7MP51_9ACTN</name>